<sequence>MQIAPPKPGAGTRVLGVRRISHDTEASSALVRQKKEHDAAEKRFGFHMVGDVEDATVSGSVNLADRPSLGKWMVSPKIHEWEALMVTAQDRITRDDWEWMAFLLLCREHGKHVIILEEPSFDLYDRSSRMMSHFRSYKDSEYLDSIKKKKRDQVQDFRENGLWPGGNWPFGYRTEKFFHEPSGKFRWKLVIDPVTSKLVREAYSRIVEQGWTTGRLVSDWNKRKILSARDYQRHVNALEGRENVDVEVKGTFWSHGSMTKMLSKKQLIGQRVHKGEVIMGPDGLPQKFCDPILTQAEFDALQAILKARGDRYRGKEKVGSGDLTGVLYCLCGRKQHELYSQKKATKTQPAIKNYYAYFWCATKPATNMDACRFGLCWPQEQVKAELESAFLHRLGSIEIKHKSFKPGVDNRPQIEEVKKGVDRLTSRLLKFDEDDPRYIAAEKLLEEHTATLKELEKNPVVPSRWVEEGTGVTFGKRWGEMDWEQRGWLLKGLGVRFISAGTTKKPLYFLVHPDDVVEKAHHAAGGIVDALNQEVWLKKVEEFQKIVAAMQLTA</sequence>
<name>M3CEG0_STRM1</name>
<dbReference type="SUPFAM" id="SSF53041">
    <property type="entry name" value="Resolvase-like"/>
    <property type="match status" value="1"/>
</dbReference>
<organism evidence="3 4">
    <name type="scientific">Streptomyces mobaraensis (strain ATCC 29032 / DSM 40847 / JCM 4168 / NBRC 13819 / NCIMB 11159 / IPCR 16-22)</name>
    <dbReference type="NCBI Taxonomy" id="1223523"/>
    <lineage>
        <taxon>Bacteria</taxon>
        <taxon>Bacillati</taxon>
        <taxon>Actinomycetota</taxon>
        <taxon>Actinomycetes</taxon>
        <taxon>Kitasatosporales</taxon>
        <taxon>Streptomycetaceae</taxon>
        <taxon>Streptomyces</taxon>
    </lineage>
</organism>
<dbReference type="InterPro" id="IPR011109">
    <property type="entry name" value="DNA_bind_recombinase_dom"/>
</dbReference>
<evidence type="ECO:0000313" key="4">
    <source>
        <dbReference type="Proteomes" id="UP000011740"/>
    </source>
</evidence>
<comment type="caution">
    <text evidence="3">The sequence shown here is derived from an EMBL/GenBank/DDBJ whole genome shotgun (WGS) entry which is preliminary data.</text>
</comment>
<dbReference type="PROSITE" id="PS51737">
    <property type="entry name" value="RECOMBINASE_DNA_BIND"/>
    <property type="match status" value="1"/>
</dbReference>
<dbReference type="eggNOG" id="COG1961">
    <property type="taxonomic scope" value="Bacteria"/>
</dbReference>
<dbReference type="STRING" id="1223523.H340_01069"/>
<keyword evidence="1" id="KW-0238">DNA-binding</keyword>
<dbReference type="Gene3D" id="3.40.50.1390">
    <property type="entry name" value="Resolvase, N-terminal catalytic domain"/>
    <property type="match status" value="1"/>
</dbReference>
<dbReference type="Pfam" id="PF07508">
    <property type="entry name" value="Recombinase"/>
    <property type="match status" value="1"/>
</dbReference>
<dbReference type="Proteomes" id="UP000011740">
    <property type="component" value="Unassembled WGS sequence"/>
</dbReference>
<dbReference type="CDD" id="cd00338">
    <property type="entry name" value="Ser_Recombinase"/>
    <property type="match status" value="1"/>
</dbReference>
<dbReference type="PATRIC" id="fig|1223523.3.peg.222"/>
<evidence type="ECO:0000256" key="2">
    <source>
        <dbReference type="ARBA" id="ARBA00023172"/>
    </source>
</evidence>
<dbReference type="GO" id="GO:0000150">
    <property type="term" value="F:DNA strand exchange activity"/>
    <property type="evidence" value="ECO:0007669"/>
    <property type="project" value="InterPro"/>
</dbReference>
<dbReference type="Pfam" id="PF00239">
    <property type="entry name" value="Resolvase"/>
    <property type="match status" value="1"/>
</dbReference>
<dbReference type="PANTHER" id="PTHR30461:SF2">
    <property type="entry name" value="SERINE RECOMBINASE PINE-RELATED"/>
    <property type="match status" value="1"/>
</dbReference>
<keyword evidence="2" id="KW-0233">DNA recombination</keyword>
<dbReference type="AlphaFoldDB" id="M3CEG0"/>
<dbReference type="SMART" id="SM00857">
    <property type="entry name" value="Resolvase"/>
    <property type="match status" value="1"/>
</dbReference>
<reference evidence="3 4" key="1">
    <citation type="journal article" date="2013" name="Genome Announc.">
        <title>Whole-Genome Shotgun Assembly and Analysis of the Genome of Streptomyces mobaraensis DSM 40847, a Strain for Industrial Production of Microbial Transglutaminase.</title>
        <authorList>
            <person name="Yang H."/>
            <person name="He T."/>
            <person name="Wu W."/>
            <person name="Zhu W."/>
            <person name="Lu B."/>
            <person name="Sun W."/>
        </authorList>
    </citation>
    <scope>NUCLEOTIDE SEQUENCE [LARGE SCALE GENOMIC DNA]</scope>
    <source>
        <strain evidence="3 4">DSM 40847</strain>
    </source>
</reference>
<dbReference type="Gene3D" id="3.90.1750.20">
    <property type="entry name" value="Putative Large Serine Recombinase, Chain B, Domain 2"/>
    <property type="match status" value="1"/>
</dbReference>
<dbReference type="InterPro" id="IPR050639">
    <property type="entry name" value="SSR_resolvase"/>
</dbReference>
<accession>M3CEG0</accession>
<protein>
    <submittedName>
        <fullName evidence="3">Uncharacterized protein</fullName>
    </submittedName>
</protein>
<evidence type="ECO:0000256" key="1">
    <source>
        <dbReference type="ARBA" id="ARBA00023125"/>
    </source>
</evidence>
<dbReference type="InterPro" id="IPR036162">
    <property type="entry name" value="Resolvase-like_N_sf"/>
</dbReference>
<proteinExistence type="predicted"/>
<dbReference type="RefSeq" id="WP_004937979.1">
    <property type="nucleotide sequence ID" value="NZ_AORZ01000002.1"/>
</dbReference>
<dbReference type="GO" id="GO:0003677">
    <property type="term" value="F:DNA binding"/>
    <property type="evidence" value="ECO:0007669"/>
    <property type="project" value="UniProtKB-KW"/>
</dbReference>
<dbReference type="PANTHER" id="PTHR30461">
    <property type="entry name" value="DNA-INVERTASE FROM LAMBDOID PROPHAGE"/>
    <property type="match status" value="1"/>
</dbReference>
<dbReference type="InterPro" id="IPR038109">
    <property type="entry name" value="DNA_bind_recomb_sf"/>
</dbReference>
<dbReference type="EMBL" id="AORZ01000002">
    <property type="protein sequence ID" value="EMF02396.1"/>
    <property type="molecule type" value="Genomic_DNA"/>
</dbReference>
<gene>
    <name evidence="3" type="ORF">H340_01069</name>
</gene>
<dbReference type="InterPro" id="IPR006119">
    <property type="entry name" value="Resolv_N"/>
</dbReference>
<evidence type="ECO:0000313" key="3">
    <source>
        <dbReference type="EMBL" id="EMF02396.1"/>
    </source>
</evidence>